<dbReference type="AlphaFoldDB" id="A0A381NIL8"/>
<feature type="domain" description="CoA carboxyltransferase N-terminal" evidence="1">
    <location>
        <begin position="15"/>
        <end position="259"/>
    </location>
</feature>
<dbReference type="PROSITE" id="PS50980">
    <property type="entry name" value="COA_CT_NTER"/>
    <property type="match status" value="1"/>
</dbReference>
<evidence type="ECO:0000259" key="1">
    <source>
        <dbReference type="PROSITE" id="PS50980"/>
    </source>
</evidence>
<organism evidence="3">
    <name type="scientific">marine metagenome</name>
    <dbReference type="NCBI Taxonomy" id="408172"/>
    <lineage>
        <taxon>unclassified sequences</taxon>
        <taxon>metagenomes</taxon>
        <taxon>ecological metagenomes</taxon>
    </lineage>
</organism>
<dbReference type="Gene3D" id="3.90.226.10">
    <property type="entry name" value="2-enoyl-CoA Hydratase, Chain A, domain 1"/>
    <property type="match status" value="2"/>
</dbReference>
<evidence type="ECO:0000313" key="3">
    <source>
        <dbReference type="EMBL" id="SUZ54395.1"/>
    </source>
</evidence>
<gene>
    <name evidence="3" type="ORF">METZ01_LOCUS7249</name>
</gene>
<dbReference type="InterPro" id="IPR011762">
    <property type="entry name" value="COA_CT_N"/>
</dbReference>
<proteinExistence type="predicted"/>
<dbReference type="SUPFAM" id="SSF52096">
    <property type="entry name" value="ClpP/crotonase"/>
    <property type="match status" value="2"/>
</dbReference>
<accession>A0A381NIL8</accession>
<name>A0A381NIL8_9ZZZZ</name>
<dbReference type="InterPro" id="IPR051047">
    <property type="entry name" value="AccD/PCCB"/>
</dbReference>
<dbReference type="InterPro" id="IPR011763">
    <property type="entry name" value="COA_CT_C"/>
</dbReference>
<dbReference type="InterPro" id="IPR034733">
    <property type="entry name" value="AcCoA_carboxyl_beta"/>
</dbReference>
<dbReference type="PANTHER" id="PTHR43842:SF2">
    <property type="entry name" value="PROPIONYL-COA CARBOXYLASE BETA CHAIN, MITOCHONDRIAL"/>
    <property type="match status" value="1"/>
</dbReference>
<dbReference type="EMBL" id="UINC01000385">
    <property type="protein sequence ID" value="SUZ54395.1"/>
    <property type="molecule type" value="Genomic_DNA"/>
</dbReference>
<dbReference type="GO" id="GO:0004658">
    <property type="term" value="F:propionyl-CoA carboxylase activity"/>
    <property type="evidence" value="ECO:0007669"/>
    <property type="project" value="TreeGrafter"/>
</dbReference>
<dbReference type="PROSITE" id="PS50989">
    <property type="entry name" value="COA_CT_CTER"/>
    <property type="match status" value="1"/>
</dbReference>
<dbReference type="InterPro" id="IPR029045">
    <property type="entry name" value="ClpP/crotonase-like_dom_sf"/>
</dbReference>
<protein>
    <recommendedName>
        <fullName evidence="4">CoA carboxyltransferase C-terminal domain-containing protein</fullName>
    </recommendedName>
</protein>
<evidence type="ECO:0000259" key="2">
    <source>
        <dbReference type="PROSITE" id="PS50989"/>
    </source>
</evidence>
<dbReference type="Pfam" id="PF01039">
    <property type="entry name" value="Carboxyl_trans"/>
    <property type="match status" value="1"/>
</dbReference>
<reference evidence="3" key="1">
    <citation type="submission" date="2018-05" db="EMBL/GenBank/DDBJ databases">
        <authorList>
            <person name="Lanie J.A."/>
            <person name="Ng W.-L."/>
            <person name="Kazmierczak K.M."/>
            <person name="Andrzejewski T.M."/>
            <person name="Davidsen T.M."/>
            <person name="Wayne K.J."/>
            <person name="Tettelin H."/>
            <person name="Glass J.I."/>
            <person name="Rusch D."/>
            <person name="Podicherti R."/>
            <person name="Tsui H.-C.T."/>
            <person name="Winkler M.E."/>
        </authorList>
    </citation>
    <scope>NUCLEOTIDE SEQUENCE</scope>
</reference>
<dbReference type="PANTHER" id="PTHR43842">
    <property type="entry name" value="PROPIONYL-COA CARBOXYLASE BETA CHAIN"/>
    <property type="match status" value="1"/>
</dbReference>
<evidence type="ECO:0008006" key="4">
    <source>
        <dbReference type="Google" id="ProtNLM"/>
    </source>
</evidence>
<feature type="domain" description="CoA carboxyltransferase C-terminal" evidence="2">
    <location>
        <begin position="267"/>
        <end position="502"/>
    </location>
</feature>
<sequence>MVDVPVTGDGGADDWRPLLDDLEDRRRTARSMGGSEKLARRRDSGSLDARARIGHLLDPGSFIEIGTLVGRVPADGLVAGSGEIEGRPVMVGAEDFTVLGGSIGAGSSAKRFRISELAELDRIPLVMLLEGAGHRPPLPDEPEPGRAPTDLIQQARLSGRVPLVTGVLGASAGHGALVAPMSDFSVMTLDASIFTAGPPVVKASLGEEVSTRDLGGPEVAVGSGLIHNVAADDRSALDDLRTYLSYFPSSAWSHPPRREGGDTGPRRMDELLDIVPRDSSMAYDVRGVVSALVDDGRFFQVQPGFGDSMVCALAHLGGEPVAVVANQPQVLAGAIDVDAAEKAAHFVTVADSFHLPLVFLTDNPGMLAGTASERAGILRAGARMFAAQTQARTVKLQVALRKAYGFGSLAMSMVSFDSQTASYALPGVTLGAMGSRGAADAVGADAGTAEALREAEVRAVYRSAGRLGFDEVIDPRDLRNVLLAGLGRGLSRRQVAPEPAARVAITP</sequence>